<organism evidence="2 3">
    <name type="scientific">Nesterenkonia aurantiaca</name>
    <dbReference type="NCBI Taxonomy" id="1436010"/>
    <lineage>
        <taxon>Bacteria</taxon>
        <taxon>Bacillati</taxon>
        <taxon>Actinomycetota</taxon>
        <taxon>Actinomycetes</taxon>
        <taxon>Micrococcales</taxon>
        <taxon>Micrococcaceae</taxon>
        <taxon>Nesterenkonia</taxon>
    </lineage>
</organism>
<feature type="region of interest" description="Disordered" evidence="1">
    <location>
        <begin position="65"/>
        <end position="93"/>
    </location>
</feature>
<evidence type="ECO:0000313" key="3">
    <source>
        <dbReference type="Proteomes" id="UP000294506"/>
    </source>
</evidence>
<comment type="caution">
    <text evidence="2">The sequence shown here is derived from an EMBL/GenBank/DDBJ whole genome shotgun (WGS) entry which is preliminary data.</text>
</comment>
<name>A0A4R7G145_9MICC</name>
<proteinExistence type="predicted"/>
<accession>A0A4R7G145</accession>
<dbReference type="Proteomes" id="UP000294506">
    <property type="component" value="Unassembled WGS sequence"/>
</dbReference>
<feature type="compositionally biased region" description="Basic and acidic residues" evidence="1">
    <location>
        <begin position="78"/>
        <end position="93"/>
    </location>
</feature>
<dbReference type="AlphaFoldDB" id="A0A4R7G145"/>
<gene>
    <name evidence="2" type="ORF">EV640_107184</name>
</gene>
<keyword evidence="3" id="KW-1185">Reference proteome</keyword>
<dbReference type="EMBL" id="SOAN01000007">
    <property type="protein sequence ID" value="TDS84786.1"/>
    <property type="molecule type" value="Genomic_DNA"/>
</dbReference>
<evidence type="ECO:0000256" key="1">
    <source>
        <dbReference type="SAM" id="MobiDB-lite"/>
    </source>
</evidence>
<sequence length="93" mass="10257">MAAEPAIAEAQDPPVEAGAYSGAMSTEYWFNLRTGEVEEGAQSSWSQLLGPYPTREAASEALKRVKENNEAWEDEESSEHWDDDGGHDRKPTS</sequence>
<evidence type="ECO:0008006" key="4">
    <source>
        <dbReference type="Google" id="ProtNLM"/>
    </source>
</evidence>
<reference evidence="2 3" key="1">
    <citation type="submission" date="2019-03" db="EMBL/GenBank/DDBJ databases">
        <title>Genomic Encyclopedia of Type Strains, Phase III (KMG-III): the genomes of soil and plant-associated and newly described type strains.</title>
        <authorList>
            <person name="Whitman W."/>
        </authorList>
    </citation>
    <scope>NUCLEOTIDE SEQUENCE [LARGE SCALE GENOMIC DNA]</scope>
    <source>
        <strain evidence="2 3">DSM 27373</strain>
    </source>
</reference>
<protein>
    <recommendedName>
        <fullName evidence="4">Sporulation related protein</fullName>
    </recommendedName>
</protein>
<evidence type="ECO:0000313" key="2">
    <source>
        <dbReference type="EMBL" id="TDS84786.1"/>
    </source>
</evidence>